<evidence type="ECO:0000313" key="1">
    <source>
        <dbReference type="EMBL" id="MCM3716262.1"/>
    </source>
</evidence>
<accession>A0A9X2DVF4</accession>
<sequence length="57" mass="6640">MENTLEFLKGKLSLKGDKWKNTKDEDYMRDCLALIEAINALESRLYGEKITDITFIL</sequence>
<comment type="caution">
    <text evidence="1">The sequence shown here is derived from an EMBL/GenBank/DDBJ whole genome shotgun (WGS) entry which is preliminary data.</text>
</comment>
<reference evidence="1" key="1">
    <citation type="submission" date="2022-05" db="EMBL/GenBank/DDBJ databases">
        <title>Comparative Genomics of Spacecraft Associated Microbes.</title>
        <authorList>
            <person name="Tran M.T."/>
            <person name="Wright A."/>
            <person name="Seuylemezian A."/>
            <person name="Eisen J."/>
            <person name="Coil D."/>
        </authorList>
    </citation>
    <scope>NUCLEOTIDE SEQUENCE</scope>
    <source>
        <strain evidence="1">214.1.1</strain>
    </source>
</reference>
<name>A0A9X2DVF4_9BACI</name>
<gene>
    <name evidence="1" type="ORF">M3202_19650</name>
</gene>
<organism evidence="1 2">
    <name type="scientific">Halalkalibacter oceani</name>
    <dbReference type="NCBI Taxonomy" id="1653776"/>
    <lineage>
        <taxon>Bacteria</taxon>
        <taxon>Bacillati</taxon>
        <taxon>Bacillota</taxon>
        <taxon>Bacilli</taxon>
        <taxon>Bacillales</taxon>
        <taxon>Bacillaceae</taxon>
        <taxon>Halalkalibacter</taxon>
    </lineage>
</organism>
<proteinExistence type="predicted"/>
<keyword evidence="2" id="KW-1185">Reference proteome</keyword>
<dbReference type="RefSeq" id="WP_251224933.1">
    <property type="nucleotide sequence ID" value="NZ_JAMBOL010000033.1"/>
</dbReference>
<evidence type="ECO:0000313" key="2">
    <source>
        <dbReference type="Proteomes" id="UP001139179"/>
    </source>
</evidence>
<dbReference type="AlphaFoldDB" id="A0A9X2DVF4"/>
<dbReference type="Proteomes" id="UP001139179">
    <property type="component" value="Unassembled WGS sequence"/>
</dbReference>
<dbReference type="EMBL" id="JAMBOL010000033">
    <property type="protein sequence ID" value="MCM3716262.1"/>
    <property type="molecule type" value="Genomic_DNA"/>
</dbReference>
<protein>
    <submittedName>
        <fullName evidence="1">Uncharacterized protein</fullName>
    </submittedName>
</protein>